<keyword evidence="4" id="KW-0802">TPR repeat</keyword>
<evidence type="ECO:0000256" key="2">
    <source>
        <dbReference type="ARBA" id="ARBA00022679"/>
    </source>
</evidence>
<reference evidence="6" key="1">
    <citation type="submission" date="2019-10" db="EMBL/GenBank/DDBJ databases">
        <title>Draft genome sequece of Microseira wollei NIES-4236.</title>
        <authorList>
            <person name="Yamaguchi H."/>
            <person name="Suzuki S."/>
            <person name="Kawachi M."/>
        </authorList>
    </citation>
    <scope>NUCLEOTIDE SEQUENCE</scope>
    <source>
        <strain evidence="6">NIES-4236</strain>
    </source>
</reference>
<dbReference type="Proteomes" id="UP001050975">
    <property type="component" value="Unassembled WGS sequence"/>
</dbReference>
<sequence>MEGRHAYAFLKMLGVTDTIAQNEAEYTDIAVKLGLDPTWLRQIAERIKAGHDYLSL</sequence>
<evidence type="ECO:0000259" key="5">
    <source>
        <dbReference type="Pfam" id="PF13844"/>
    </source>
</evidence>
<keyword evidence="3" id="KW-0677">Repeat</keyword>
<gene>
    <name evidence="6" type="ORF">MiSe_06890</name>
</gene>
<keyword evidence="2 6" id="KW-0808">Transferase</keyword>
<comment type="caution">
    <text evidence="6">The sequence shown here is derived from an EMBL/GenBank/DDBJ whole genome shotgun (WGS) entry which is preliminary data.</text>
</comment>
<keyword evidence="7" id="KW-1185">Reference proteome</keyword>
<accession>A0AAV3X440</accession>
<dbReference type="EMBL" id="BLAY01000006">
    <property type="protein sequence ID" value="GET35941.1"/>
    <property type="molecule type" value="Genomic_DNA"/>
</dbReference>
<dbReference type="AlphaFoldDB" id="A0AAV3X440"/>
<dbReference type="Gene3D" id="3.40.50.2000">
    <property type="entry name" value="Glycogen Phosphorylase B"/>
    <property type="match status" value="1"/>
</dbReference>
<dbReference type="InterPro" id="IPR029489">
    <property type="entry name" value="OGT/SEC/SPY_C"/>
</dbReference>
<organism evidence="6 7">
    <name type="scientific">Microseira wollei NIES-4236</name>
    <dbReference type="NCBI Taxonomy" id="2530354"/>
    <lineage>
        <taxon>Bacteria</taxon>
        <taxon>Bacillati</taxon>
        <taxon>Cyanobacteriota</taxon>
        <taxon>Cyanophyceae</taxon>
        <taxon>Oscillatoriophycideae</taxon>
        <taxon>Aerosakkonematales</taxon>
        <taxon>Aerosakkonemataceae</taxon>
        <taxon>Microseira</taxon>
    </lineage>
</organism>
<dbReference type="GO" id="GO:0016740">
    <property type="term" value="F:transferase activity"/>
    <property type="evidence" value="ECO:0007669"/>
    <property type="project" value="UniProtKB-KW"/>
</dbReference>
<feature type="domain" description="O-GlcNAc transferase C-terminal" evidence="5">
    <location>
        <begin position="4"/>
        <end position="48"/>
    </location>
</feature>
<comment type="pathway">
    <text evidence="1">Protein modification; protein glycosylation.</text>
</comment>
<evidence type="ECO:0000256" key="1">
    <source>
        <dbReference type="ARBA" id="ARBA00004922"/>
    </source>
</evidence>
<evidence type="ECO:0000256" key="3">
    <source>
        <dbReference type="ARBA" id="ARBA00022737"/>
    </source>
</evidence>
<name>A0AAV3X440_9CYAN</name>
<evidence type="ECO:0000313" key="7">
    <source>
        <dbReference type="Proteomes" id="UP001050975"/>
    </source>
</evidence>
<evidence type="ECO:0000256" key="4">
    <source>
        <dbReference type="ARBA" id="ARBA00022803"/>
    </source>
</evidence>
<protein>
    <submittedName>
        <fullName evidence="6">Glycosyl transferase, group 1</fullName>
    </submittedName>
</protein>
<evidence type="ECO:0000313" key="6">
    <source>
        <dbReference type="EMBL" id="GET35941.1"/>
    </source>
</evidence>
<proteinExistence type="predicted"/>
<dbReference type="Pfam" id="PF13844">
    <property type="entry name" value="Glyco_transf_41"/>
    <property type="match status" value="1"/>
</dbReference>